<evidence type="ECO:0000256" key="1">
    <source>
        <dbReference type="ARBA" id="ARBA00023015"/>
    </source>
</evidence>
<evidence type="ECO:0000313" key="6">
    <source>
        <dbReference type="Proteomes" id="UP000265938"/>
    </source>
</evidence>
<dbReference type="EMBL" id="QYSE01000002">
    <property type="protein sequence ID" value="RJF35365.1"/>
    <property type="molecule type" value="Genomic_DNA"/>
</dbReference>
<organism evidence="5 6">
    <name type="scientific">Pseudoalteromonas gelatinilytica</name>
    <dbReference type="NCBI Taxonomy" id="1703256"/>
    <lineage>
        <taxon>Bacteria</taxon>
        <taxon>Pseudomonadati</taxon>
        <taxon>Pseudomonadota</taxon>
        <taxon>Gammaproteobacteria</taxon>
        <taxon>Alteromonadales</taxon>
        <taxon>Pseudoalteromonadaceae</taxon>
        <taxon>Pseudoalteromonas</taxon>
    </lineage>
</organism>
<dbReference type="PANTHER" id="PTHR47894">
    <property type="entry name" value="HTH-TYPE TRANSCRIPTIONAL REGULATOR GADX"/>
    <property type="match status" value="1"/>
</dbReference>
<dbReference type="InterPro" id="IPR018060">
    <property type="entry name" value="HTH_AraC"/>
</dbReference>
<keyword evidence="1" id="KW-0805">Transcription regulation</keyword>
<dbReference type="SMART" id="SM00342">
    <property type="entry name" value="HTH_ARAC"/>
    <property type="match status" value="1"/>
</dbReference>
<dbReference type="InterPro" id="IPR009057">
    <property type="entry name" value="Homeodomain-like_sf"/>
</dbReference>
<dbReference type="PROSITE" id="PS00041">
    <property type="entry name" value="HTH_ARAC_FAMILY_1"/>
    <property type="match status" value="1"/>
</dbReference>
<evidence type="ECO:0000256" key="3">
    <source>
        <dbReference type="ARBA" id="ARBA00023163"/>
    </source>
</evidence>
<comment type="caution">
    <text evidence="5">The sequence shown here is derived from an EMBL/GenBank/DDBJ whole genome shotgun (WGS) entry which is preliminary data.</text>
</comment>
<dbReference type="PROSITE" id="PS01124">
    <property type="entry name" value="HTH_ARAC_FAMILY_2"/>
    <property type="match status" value="1"/>
</dbReference>
<evidence type="ECO:0000259" key="4">
    <source>
        <dbReference type="PROSITE" id="PS01124"/>
    </source>
</evidence>
<feature type="domain" description="HTH araC/xylS-type" evidence="4">
    <location>
        <begin position="167"/>
        <end position="264"/>
    </location>
</feature>
<keyword evidence="3" id="KW-0804">Transcription</keyword>
<dbReference type="Pfam" id="PF12833">
    <property type="entry name" value="HTH_18"/>
    <property type="match status" value="1"/>
</dbReference>
<dbReference type="GO" id="GO:0003700">
    <property type="term" value="F:DNA-binding transcription factor activity"/>
    <property type="evidence" value="ECO:0007669"/>
    <property type="project" value="InterPro"/>
</dbReference>
<proteinExistence type="predicted"/>
<sequence length="270" mass="30107">MNELIEIGLSTVKQYPSLPFSIYCANDEQHIVNVPIANPLLVVVLSGSKTLIDTEEVNCDAGNFVLMANTPQVAMRNIPQNFGYIALLIEFDYTDFECLKYQAGAKKKFITGQVDSLFKMTLKQFIEWAAVTPPQLWPIRRQELLQVLFSQGFKDLGSIIEPPTLTHKVHTIIASDLTRDWDANSIAATLAMSESTLRRKLTAEDSSFQLIKDNARLSHGLHLIQSSSQSIGTIAQQCGFSSQSRFTDKFKLLFNTTPTALRKTIMSEAG</sequence>
<dbReference type="AlphaFoldDB" id="A0A3A3EJG3"/>
<keyword evidence="2" id="KW-0238">DNA-binding</keyword>
<dbReference type="Proteomes" id="UP000265938">
    <property type="component" value="Unassembled WGS sequence"/>
</dbReference>
<dbReference type="Gene3D" id="1.10.10.60">
    <property type="entry name" value="Homeodomain-like"/>
    <property type="match status" value="1"/>
</dbReference>
<name>A0A3A3EJG3_9GAMM</name>
<dbReference type="RefSeq" id="WP_119852900.1">
    <property type="nucleotide sequence ID" value="NZ_QYSE01000002.1"/>
</dbReference>
<dbReference type="GO" id="GO:0005829">
    <property type="term" value="C:cytosol"/>
    <property type="evidence" value="ECO:0007669"/>
    <property type="project" value="TreeGrafter"/>
</dbReference>
<dbReference type="SUPFAM" id="SSF46689">
    <property type="entry name" value="Homeodomain-like"/>
    <property type="match status" value="1"/>
</dbReference>
<gene>
    <name evidence="5" type="ORF">D4741_10315</name>
</gene>
<dbReference type="InterPro" id="IPR018062">
    <property type="entry name" value="HTH_AraC-typ_CS"/>
</dbReference>
<evidence type="ECO:0000313" key="5">
    <source>
        <dbReference type="EMBL" id="RJF35365.1"/>
    </source>
</evidence>
<evidence type="ECO:0000256" key="2">
    <source>
        <dbReference type="ARBA" id="ARBA00023125"/>
    </source>
</evidence>
<dbReference type="PANTHER" id="PTHR47894:SF4">
    <property type="entry name" value="HTH-TYPE TRANSCRIPTIONAL REGULATOR GADX"/>
    <property type="match status" value="1"/>
</dbReference>
<protein>
    <submittedName>
        <fullName evidence="5">AraC family transcriptional regulator</fullName>
    </submittedName>
</protein>
<accession>A0A3A3EJG3</accession>
<dbReference type="GO" id="GO:0000976">
    <property type="term" value="F:transcription cis-regulatory region binding"/>
    <property type="evidence" value="ECO:0007669"/>
    <property type="project" value="TreeGrafter"/>
</dbReference>
<reference evidence="5 6" key="1">
    <citation type="submission" date="2018-09" db="EMBL/GenBank/DDBJ databases">
        <title>Identification of marine bacteria producing industrial enzymes.</title>
        <authorList>
            <person name="Cheng T.H."/>
            <person name="Saidin J."/>
            <person name="Muhd D.D."/>
            <person name="Isa M.N.M."/>
            <person name="Bakar M.F.A."/>
            <person name="Ismail N."/>
        </authorList>
    </citation>
    <scope>NUCLEOTIDE SEQUENCE [LARGE SCALE GENOMIC DNA]</scope>
    <source>
        <strain evidence="5 6">MNAD 1.6</strain>
    </source>
</reference>